<evidence type="ECO:0000313" key="3">
    <source>
        <dbReference type="Proteomes" id="UP000184128"/>
    </source>
</evidence>
<protein>
    <recommendedName>
        <fullName evidence="1">Nitroreductase domain-containing protein</fullName>
    </recommendedName>
</protein>
<gene>
    <name evidence="2" type="ORF">SAMN02745249_01727</name>
</gene>
<dbReference type="InterPro" id="IPR029479">
    <property type="entry name" value="Nitroreductase"/>
</dbReference>
<dbReference type="Pfam" id="PF00881">
    <property type="entry name" value="Nitroreductase"/>
    <property type="match status" value="1"/>
</dbReference>
<dbReference type="Proteomes" id="UP000184128">
    <property type="component" value="Unassembled WGS sequence"/>
</dbReference>
<dbReference type="OrthoDB" id="9810617at2"/>
<evidence type="ECO:0000259" key="1">
    <source>
        <dbReference type="Pfam" id="PF00881"/>
    </source>
</evidence>
<dbReference type="Gene3D" id="3.40.109.10">
    <property type="entry name" value="NADH Oxidase"/>
    <property type="match status" value="1"/>
</dbReference>
<dbReference type="AlphaFoldDB" id="A0A1M4YL11"/>
<name>A0A1M4YL11_9LACT</name>
<evidence type="ECO:0000313" key="2">
    <source>
        <dbReference type="EMBL" id="SHF06363.1"/>
    </source>
</evidence>
<dbReference type="InterPro" id="IPR000415">
    <property type="entry name" value="Nitroreductase-like"/>
</dbReference>
<keyword evidence="3" id="KW-1185">Reference proteome</keyword>
<dbReference type="GO" id="GO:0034599">
    <property type="term" value="P:cellular response to oxidative stress"/>
    <property type="evidence" value="ECO:0007669"/>
    <property type="project" value="InterPro"/>
</dbReference>
<organism evidence="2 3">
    <name type="scientific">Atopostipes suicloacalis DSM 15692</name>
    <dbReference type="NCBI Taxonomy" id="1121025"/>
    <lineage>
        <taxon>Bacteria</taxon>
        <taxon>Bacillati</taxon>
        <taxon>Bacillota</taxon>
        <taxon>Bacilli</taxon>
        <taxon>Lactobacillales</taxon>
        <taxon>Carnobacteriaceae</taxon>
        <taxon>Atopostipes</taxon>
    </lineage>
</organism>
<dbReference type="RefSeq" id="WP_073298450.1">
    <property type="nucleotide sequence ID" value="NZ_FQUF01000029.1"/>
</dbReference>
<dbReference type="GO" id="GO:0016491">
    <property type="term" value="F:oxidoreductase activity"/>
    <property type="evidence" value="ECO:0007669"/>
    <property type="project" value="InterPro"/>
</dbReference>
<dbReference type="PANTHER" id="PTHR43035">
    <property type="entry name" value="FATTY ACID REPRESSION MUTANT PROTEIN 2-RELATED"/>
    <property type="match status" value="1"/>
</dbReference>
<sequence length="199" mass="22504">MSALTELTKNRRSQYVIGNNTDLTNEEIVERITKIVREVPSASNSQTTRVAFVFGDKNVELWDHILDVQKDVLQGDMWERMSGVMEGAKNGVGTIIFFEDLEAVREMPTSPSRVEVYKQNNDANVQYATWLALTEMGLGGTLQHMNVGYEQGFDKSVKELLGLPEHWEMQAQMPFGSIEGDPGEKEYIEDSERVRVIGE</sequence>
<dbReference type="EMBL" id="FQUF01000029">
    <property type="protein sequence ID" value="SHF06363.1"/>
    <property type="molecule type" value="Genomic_DNA"/>
</dbReference>
<dbReference type="SUPFAM" id="SSF55469">
    <property type="entry name" value="FMN-dependent nitroreductase-like"/>
    <property type="match status" value="1"/>
</dbReference>
<feature type="domain" description="Nitroreductase" evidence="1">
    <location>
        <begin position="10"/>
        <end position="176"/>
    </location>
</feature>
<dbReference type="InterPro" id="IPR033877">
    <property type="entry name" value="Frm2/Hbn1"/>
</dbReference>
<proteinExistence type="predicted"/>
<reference evidence="2 3" key="1">
    <citation type="submission" date="2016-11" db="EMBL/GenBank/DDBJ databases">
        <authorList>
            <person name="Jaros S."/>
            <person name="Januszkiewicz K."/>
            <person name="Wedrychowicz H."/>
        </authorList>
    </citation>
    <scope>NUCLEOTIDE SEQUENCE [LARGE SCALE GENOMIC DNA]</scope>
    <source>
        <strain evidence="2 3">DSM 15692</strain>
    </source>
</reference>
<accession>A0A1M4YL11</accession>
<dbReference type="PANTHER" id="PTHR43035:SF4">
    <property type="entry name" value="NITROREDUCTASE FAMILY PROTEIN (AFU_ORTHOLOGUE AFUA_3G03530)"/>
    <property type="match status" value="1"/>
</dbReference>